<evidence type="ECO:0000313" key="4">
    <source>
        <dbReference type="Proteomes" id="UP000029879"/>
    </source>
</evidence>
<gene>
    <name evidence="3" type="ORF">NC00_13270</name>
</gene>
<dbReference type="AlphaFoldDB" id="A0AB34P7J7"/>
<dbReference type="InterPro" id="IPR046519">
    <property type="entry name" value="X-Tfes_XVIPCD"/>
</dbReference>
<dbReference type="EMBL" id="JRQI01000047">
    <property type="protein sequence ID" value="KGK57310.1"/>
    <property type="molecule type" value="Genomic_DNA"/>
</dbReference>
<comment type="caution">
    <text evidence="3">The sequence shown here is derived from an EMBL/GenBank/DDBJ whole genome shotgun (WGS) entry which is preliminary data.</text>
</comment>
<evidence type="ECO:0000256" key="1">
    <source>
        <dbReference type="SAM" id="MobiDB-lite"/>
    </source>
</evidence>
<feature type="domain" description="X-Tfes XVIPCD" evidence="2">
    <location>
        <begin position="424"/>
        <end position="521"/>
    </location>
</feature>
<dbReference type="Proteomes" id="UP000029879">
    <property type="component" value="Unassembled WGS sequence"/>
</dbReference>
<protein>
    <recommendedName>
        <fullName evidence="2">X-Tfes XVIPCD domain-containing protein</fullName>
    </recommendedName>
</protein>
<evidence type="ECO:0000259" key="2">
    <source>
        <dbReference type="Pfam" id="PF20410"/>
    </source>
</evidence>
<feature type="region of interest" description="Disordered" evidence="1">
    <location>
        <begin position="521"/>
        <end position="550"/>
    </location>
</feature>
<dbReference type="Pfam" id="PF20410">
    <property type="entry name" value="X-Tfes_XVIPCD"/>
    <property type="match status" value="1"/>
</dbReference>
<proteinExistence type="predicted"/>
<reference evidence="3 4" key="1">
    <citation type="submission" date="2014-10" db="EMBL/GenBank/DDBJ databases">
        <title>Genome sequence of a Xanthomonas strain that is pathogenic on beans.</title>
        <authorList>
            <person name="Aritua V."/>
            <person name="Sapp M."/>
            <person name="Harrison J."/>
            <person name="Smith J."/>
            <person name="Studholme D."/>
        </authorList>
    </citation>
    <scope>NUCLEOTIDE SEQUENCE [LARGE SCALE GENOMIC DNA]</scope>
    <source>
        <strain evidence="3 4">Nyagatare</strain>
    </source>
</reference>
<sequence length="550" mass="60344">MSRLTDQELRATLYFAVGVSSESGYAAYQLEVAGDNLSTPLLEPADNSGYTIGTIQTDLGQHYQPNMPNGENVPRDLVNAYQQWAQGQQQDLVLSQQQVDQTIADLGRNGRAIRVDAGRPLDAEVKSKLDTFLSSNEGISWVHQRDVAQIDKLMDRAIAPLQRSDVYQNASLDDQVRLATMVGKAYNQNETRTAPMIRNIEANQYHSLADVSAAIDDLNPRATGRGDYLEAGRDKALEGADVVNALRNADSRSPLAAAWTNVVANPLVDPTTLNAPQAGQNLAHEYHTVKNLFLHYNRAEEFVSALDRGATYQNASTDRADPTRFNGAGFYAAGNDLVAWDKTGQGHAFLNGAWSGVERQSLARVRNDGGTTDLNINENGQARRLLHVDPHANPLRGMEAPAQPTPHDQPPVVPRHGSLLPSQDPLHRQAEDAVRRLEQGLGREYDGNSARLAASSAYLARENGLTRIDHVVLSENSKSVRQGENLFVVEGALNDPAHKMAHMKTNDAIAQPVEQSLAQLQSLGETQRQQQSQQQEQQREQSITTPPRMV</sequence>
<name>A0AB34P7J7_9XANT</name>
<accession>A0AB34P7J7</accession>
<organism evidence="3 4">
    <name type="scientific">Xanthomonas cannabis pv. phaseoli</name>
    <dbReference type="NCBI Taxonomy" id="1885902"/>
    <lineage>
        <taxon>Bacteria</taxon>
        <taxon>Pseudomonadati</taxon>
        <taxon>Pseudomonadota</taxon>
        <taxon>Gammaproteobacteria</taxon>
        <taxon>Lysobacterales</taxon>
        <taxon>Lysobacteraceae</taxon>
        <taxon>Xanthomonas</taxon>
    </lineage>
</organism>
<feature type="compositionally biased region" description="Low complexity" evidence="1">
    <location>
        <begin position="527"/>
        <end position="542"/>
    </location>
</feature>
<evidence type="ECO:0000313" key="3">
    <source>
        <dbReference type="EMBL" id="KGK57310.1"/>
    </source>
</evidence>